<feature type="non-terminal residue" evidence="1">
    <location>
        <position position="213"/>
    </location>
</feature>
<organism evidence="1">
    <name type="scientific">Lygus hesperus</name>
    <name type="common">Western plant bug</name>
    <dbReference type="NCBI Taxonomy" id="30085"/>
    <lineage>
        <taxon>Eukaryota</taxon>
        <taxon>Metazoa</taxon>
        <taxon>Ecdysozoa</taxon>
        <taxon>Arthropoda</taxon>
        <taxon>Hexapoda</taxon>
        <taxon>Insecta</taxon>
        <taxon>Pterygota</taxon>
        <taxon>Neoptera</taxon>
        <taxon>Paraneoptera</taxon>
        <taxon>Hemiptera</taxon>
        <taxon>Heteroptera</taxon>
        <taxon>Panheteroptera</taxon>
        <taxon>Cimicomorpha</taxon>
        <taxon>Miridae</taxon>
        <taxon>Mirini</taxon>
        <taxon>Lygus</taxon>
    </lineage>
</organism>
<reference evidence="1" key="1">
    <citation type="submission" date="2014-09" db="EMBL/GenBank/DDBJ databases">
        <authorList>
            <person name="Magalhaes I.L.F."/>
            <person name="Oliveira U."/>
            <person name="Santos F.R."/>
            <person name="Vidigal T.H.D.A."/>
            <person name="Brescovit A.D."/>
            <person name="Santos A.J."/>
        </authorList>
    </citation>
    <scope>NUCLEOTIDE SEQUENCE</scope>
</reference>
<name>A0A0K8T7J9_LYGHE</name>
<accession>A0A0K8T7J9</accession>
<evidence type="ECO:0000313" key="1">
    <source>
        <dbReference type="EMBL" id="JAG61155.1"/>
    </source>
</evidence>
<proteinExistence type="predicted"/>
<dbReference type="EMBL" id="GBRD01004666">
    <property type="protein sequence ID" value="JAG61155.1"/>
    <property type="molecule type" value="Transcribed_RNA"/>
</dbReference>
<sequence length="213" mass="23352">EPTGNLVHKVFFVFFKRRQVRKSLRSIGGVGSRKIPERSAPILFRLCGIQAALNNASFLFPHVAAQPGTVQHIYIRQSPRVPLQFCPGGRTTPPLSLLRSKSIFFFGIPSTYSATRLQFFSPSSIFLTTSSGAVCSSASGAPIPSSHPLSAIKKGVLHIFSVLTVQACWGRHLSHFEQVGIEQSVPCEELSQVEVHFSVLPIHPLLNIRHQSG</sequence>
<feature type="non-terminal residue" evidence="1">
    <location>
        <position position="1"/>
    </location>
</feature>
<dbReference type="AlphaFoldDB" id="A0A0K8T7J9"/>
<protein>
    <submittedName>
        <fullName evidence="1">Uncharacterized protein</fullName>
    </submittedName>
</protein>